<name>A0A1Q9CN34_SYMMI</name>
<dbReference type="SUPFAM" id="SSF50978">
    <property type="entry name" value="WD40 repeat-like"/>
    <property type="match status" value="1"/>
</dbReference>
<evidence type="ECO:0000313" key="4">
    <source>
        <dbReference type="EMBL" id="OLP84339.1"/>
    </source>
</evidence>
<dbReference type="AlphaFoldDB" id="A0A1Q9CN34"/>
<keyword evidence="5" id="KW-1185">Reference proteome</keyword>
<evidence type="ECO:0000256" key="2">
    <source>
        <dbReference type="ARBA" id="ARBA00022737"/>
    </source>
</evidence>
<reference evidence="4 5" key="1">
    <citation type="submission" date="2016-02" db="EMBL/GenBank/DDBJ databases">
        <title>Genome analysis of coral dinoflagellate symbionts highlights evolutionary adaptations to a symbiotic lifestyle.</title>
        <authorList>
            <person name="Aranda M."/>
            <person name="Li Y."/>
            <person name="Liew Y.J."/>
            <person name="Baumgarten S."/>
            <person name="Simakov O."/>
            <person name="Wilson M."/>
            <person name="Piel J."/>
            <person name="Ashoor H."/>
            <person name="Bougouffa S."/>
            <person name="Bajic V.B."/>
            <person name="Ryu T."/>
            <person name="Ravasi T."/>
            <person name="Bayer T."/>
            <person name="Micklem G."/>
            <person name="Kim H."/>
            <person name="Bhak J."/>
            <person name="Lajeunesse T.C."/>
            <person name="Voolstra C.R."/>
        </authorList>
    </citation>
    <scope>NUCLEOTIDE SEQUENCE [LARGE SCALE GENOMIC DNA]</scope>
    <source>
        <strain evidence="4 5">CCMP2467</strain>
    </source>
</reference>
<feature type="domain" description="DUF4116" evidence="3">
    <location>
        <begin position="40"/>
        <end position="78"/>
    </location>
</feature>
<evidence type="ECO:0000313" key="5">
    <source>
        <dbReference type="Proteomes" id="UP000186817"/>
    </source>
</evidence>
<dbReference type="Pfam" id="PF13475">
    <property type="entry name" value="DUF4116"/>
    <property type="match status" value="1"/>
</dbReference>
<gene>
    <name evidence="4" type="primary">wdr3</name>
    <name evidence="4" type="ORF">AK812_SmicGene34792</name>
</gene>
<dbReference type="InterPro" id="IPR015943">
    <property type="entry name" value="WD40/YVTN_repeat-like_dom_sf"/>
</dbReference>
<proteinExistence type="predicted"/>
<dbReference type="PANTHER" id="PTHR19853">
    <property type="entry name" value="WD REPEAT CONTAINING PROTEIN 3 WDR3"/>
    <property type="match status" value="1"/>
</dbReference>
<dbReference type="InterPro" id="IPR036322">
    <property type="entry name" value="WD40_repeat_dom_sf"/>
</dbReference>
<dbReference type="Gene3D" id="2.130.10.10">
    <property type="entry name" value="YVTN repeat-like/Quinoprotein amine dehydrogenase"/>
    <property type="match status" value="1"/>
</dbReference>
<sequence length="197" mass="21522">MQQPWPLGENLGKGFPRLSRAAVEADGLSLKYLPDDQKADEEIVSKAVKQNGLALQFAAERLRSDRQVVLRAVSQNGDVDSSRPAVAKAYLRFEAHQSVGVVTSREANVAYDVTGRLALTGCVDAVGVWNLRQGQQERSLALQGGSHRVTRLSVREARLDDKSVCAVGYMDGSVRLWDIKAGSVFAPKSRYLEDHGT</sequence>
<dbReference type="GO" id="GO:0030490">
    <property type="term" value="P:maturation of SSU-rRNA"/>
    <property type="evidence" value="ECO:0007669"/>
    <property type="project" value="TreeGrafter"/>
</dbReference>
<dbReference type="Proteomes" id="UP000186817">
    <property type="component" value="Unassembled WGS sequence"/>
</dbReference>
<dbReference type="EMBL" id="LSRX01001048">
    <property type="protein sequence ID" value="OLP84339.1"/>
    <property type="molecule type" value="Genomic_DNA"/>
</dbReference>
<dbReference type="GO" id="GO:0030515">
    <property type="term" value="F:snoRNA binding"/>
    <property type="evidence" value="ECO:0007669"/>
    <property type="project" value="TreeGrafter"/>
</dbReference>
<organism evidence="4 5">
    <name type="scientific">Symbiodinium microadriaticum</name>
    <name type="common">Dinoflagellate</name>
    <name type="synonym">Zooxanthella microadriatica</name>
    <dbReference type="NCBI Taxonomy" id="2951"/>
    <lineage>
        <taxon>Eukaryota</taxon>
        <taxon>Sar</taxon>
        <taxon>Alveolata</taxon>
        <taxon>Dinophyceae</taxon>
        <taxon>Suessiales</taxon>
        <taxon>Symbiodiniaceae</taxon>
        <taxon>Symbiodinium</taxon>
    </lineage>
</organism>
<accession>A0A1Q9CN34</accession>
<keyword evidence="2" id="KW-0677">Repeat</keyword>
<protein>
    <submittedName>
        <fullName evidence="4">WD repeat-containing protein 3-like</fullName>
    </submittedName>
</protein>
<dbReference type="PANTHER" id="PTHR19853:SF0">
    <property type="entry name" value="WD REPEAT-CONTAINING PROTEIN 3"/>
    <property type="match status" value="1"/>
</dbReference>
<dbReference type="InterPro" id="IPR025197">
    <property type="entry name" value="DUF4116"/>
</dbReference>
<evidence type="ECO:0000256" key="1">
    <source>
        <dbReference type="ARBA" id="ARBA00022574"/>
    </source>
</evidence>
<dbReference type="InterPro" id="IPR051570">
    <property type="entry name" value="TBC1_cilium_biogenesis"/>
</dbReference>
<evidence type="ECO:0000259" key="3">
    <source>
        <dbReference type="Pfam" id="PF13475"/>
    </source>
</evidence>
<comment type="caution">
    <text evidence="4">The sequence shown here is derived from an EMBL/GenBank/DDBJ whole genome shotgun (WGS) entry which is preliminary data.</text>
</comment>
<keyword evidence="1" id="KW-0853">WD repeat</keyword>
<dbReference type="OrthoDB" id="407922at2759"/>
<dbReference type="GO" id="GO:0032040">
    <property type="term" value="C:small-subunit processome"/>
    <property type="evidence" value="ECO:0007669"/>
    <property type="project" value="TreeGrafter"/>
</dbReference>
<dbReference type="GO" id="GO:0034388">
    <property type="term" value="C:Pwp2p-containing subcomplex of 90S preribosome"/>
    <property type="evidence" value="ECO:0007669"/>
    <property type="project" value="TreeGrafter"/>
</dbReference>